<evidence type="ECO:0000313" key="7">
    <source>
        <dbReference type="Proteomes" id="UP000241769"/>
    </source>
</evidence>
<dbReference type="SUPFAM" id="SSF48452">
    <property type="entry name" value="TPR-like"/>
    <property type="match status" value="1"/>
</dbReference>
<feature type="region of interest" description="Disordered" evidence="4">
    <location>
        <begin position="1"/>
        <end position="50"/>
    </location>
</feature>
<dbReference type="GO" id="GO:0003729">
    <property type="term" value="F:mRNA binding"/>
    <property type="evidence" value="ECO:0007669"/>
    <property type="project" value="TreeGrafter"/>
</dbReference>
<accession>A0A2P6NR16</accession>
<dbReference type="InterPro" id="IPR008847">
    <property type="entry name" value="Suf"/>
</dbReference>
<feature type="compositionally biased region" description="Basic residues" evidence="4">
    <location>
        <begin position="23"/>
        <end position="37"/>
    </location>
</feature>
<comment type="caution">
    <text evidence="6">The sequence shown here is derived from an EMBL/GenBank/DDBJ whole genome shotgun (WGS) entry which is preliminary data.</text>
</comment>
<dbReference type="AlphaFoldDB" id="A0A2P6NR16"/>
<comment type="subcellular location">
    <subcellularLocation>
        <location evidence="1">Nucleus</location>
    </subcellularLocation>
</comment>
<organism evidence="6 7">
    <name type="scientific">Planoprotostelium fungivorum</name>
    <dbReference type="NCBI Taxonomy" id="1890364"/>
    <lineage>
        <taxon>Eukaryota</taxon>
        <taxon>Amoebozoa</taxon>
        <taxon>Evosea</taxon>
        <taxon>Variosea</taxon>
        <taxon>Cavosteliida</taxon>
        <taxon>Cavosteliaceae</taxon>
        <taxon>Planoprotostelium</taxon>
    </lineage>
</organism>
<protein>
    <recommendedName>
        <fullName evidence="5">Suppressor of forked domain-containing protein</fullName>
    </recommendedName>
</protein>
<dbReference type="SMART" id="SM00386">
    <property type="entry name" value="HAT"/>
    <property type="match status" value="8"/>
</dbReference>
<evidence type="ECO:0000259" key="5">
    <source>
        <dbReference type="Pfam" id="PF05843"/>
    </source>
</evidence>
<evidence type="ECO:0000256" key="4">
    <source>
        <dbReference type="SAM" id="MobiDB-lite"/>
    </source>
</evidence>
<sequence length="708" mass="81923">MGIRNTIGKPKSLPEGSDERLSRFHNLRAGPFHRNKRSKENSQGPMSEVDHKPVIATPFNSSNAKSIQEQIDQLREKTSKAEVRIAADVWDTEAWTSLVLEAQKMDIEVARDVYVRFLKVFPTAGRYWKYYAEHEMASNNHANVTAIFTEQLIKIPSIDFWKSYVNYVQNTKSPEEATKAYEAALDRLGGDIASTPIWIDYLNFINEQPTKNQLDEGQKNSQLRRIYQRAIEVPMHKLEDIWKQYDAFENGLNKTLAKQPLTVCQPKFMNAKAIYREKKRYYEGIHRNMLPRPPSAIKGEDNQPSLWKGLVAYEKTNPQRLEPNAVKNKIAFTYNQALLSLYHYPEIWYEYAEEEAAQGRAEESAKVYERAIEAIPDCLLLYFAYANSLETQKNIKGAKDIYERLLKRKPDPLVYVEYMQFIIRTEDLKAFRLLFKRARALIEWHRGKDEKVANNVFTLGMSKYSREAAYISEYLKFLLHLNEERNIRVLFEKAVSGLSREEALEIWNMYLTFEYSYGDLDSITKLEKRKAAAYPELYLNGILSVAHRHRYHDLWPCSFAELDSFGKPISTPEKLADDMKDDSDPFATGEKMENKYPKPDLTLMIPLKTGDPASLPFEAPASNPYMAVNLPPDVNALLQNLPQTPWQGPMVDVEGMIAMLMETPLPPPPAVDKRKREDEEEMENMNEPVQHGRDIFTQRQMAKLSKTR</sequence>
<feature type="domain" description="Suppressor of forked" evidence="5">
    <location>
        <begin position="77"/>
        <end position="562"/>
    </location>
</feature>
<keyword evidence="7" id="KW-1185">Reference proteome</keyword>
<name>A0A2P6NR16_9EUKA</name>
<dbReference type="Pfam" id="PF05843">
    <property type="entry name" value="Suf"/>
    <property type="match status" value="1"/>
</dbReference>
<dbReference type="InterPro" id="IPR045243">
    <property type="entry name" value="Rna14-like"/>
</dbReference>
<dbReference type="PANTHER" id="PTHR19980:SF0">
    <property type="entry name" value="CLEAVAGE STIMULATION FACTOR SUBUNIT 3"/>
    <property type="match status" value="1"/>
</dbReference>
<reference evidence="6 7" key="1">
    <citation type="journal article" date="2018" name="Genome Biol. Evol.">
        <title>Multiple Roots of Fruiting Body Formation in Amoebozoa.</title>
        <authorList>
            <person name="Hillmann F."/>
            <person name="Forbes G."/>
            <person name="Novohradska S."/>
            <person name="Ferling I."/>
            <person name="Riege K."/>
            <person name="Groth M."/>
            <person name="Westermann M."/>
            <person name="Marz M."/>
            <person name="Spaller T."/>
            <person name="Winckler T."/>
            <person name="Schaap P."/>
            <person name="Glockner G."/>
        </authorList>
    </citation>
    <scope>NUCLEOTIDE SEQUENCE [LARGE SCALE GENOMIC DNA]</scope>
    <source>
        <strain evidence="6 7">Jena</strain>
    </source>
</reference>
<dbReference type="InterPro" id="IPR003107">
    <property type="entry name" value="HAT"/>
</dbReference>
<dbReference type="PANTHER" id="PTHR19980">
    <property type="entry name" value="RNA CLEAVAGE STIMULATION FACTOR"/>
    <property type="match status" value="1"/>
</dbReference>
<dbReference type="Gene3D" id="1.25.40.1040">
    <property type="match status" value="1"/>
</dbReference>
<dbReference type="EMBL" id="MDYQ01000031">
    <property type="protein sequence ID" value="PRP86401.1"/>
    <property type="molecule type" value="Genomic_DNA"/>
</dbReference>
<evidence type="ECO:0000256" key="3">
    <source>
        <dbReference type="ARBA" id="ARBA00023242"/>
    </source>
</evidence>
<dbReference type="STRING" id="1890364.A0A2P6NR16"/>
<evidence type="ECO:0000256" key="1">
    <source>
        <dbReference type="ARBA" id="ARBA00004123"/>
    </source>
</evidence>
<dbReference type="InterPro" id="IPR011990">
    <property type="entry name" value="TPR-like_helical_dom_sf"/>
</dbReference>
<dbReference type="Proteomes" id="UP000241769">
    <property type="component" value="Unassembled WGS sequence"/>
</dbReference>
<gene>
    <name evidence="6" type="ORF">PROFUN_05320</name>
</gene>
<evidence type="ECO:0000313" key="6">
    <source>
        <dbReference type="EMBL" id="PRP86401.1"/>
    </source>
</evidence>
<dbReference type="OrthoDB" id="26282at2759"/>
<feature type="region of interest" description="Disordered" evidence="4">
    <location>
        <begin position="662"/>
        <end position="708"/>
    </location>
</feature>
<dbReference type="GO" id="GO:0031124">
    <property type="term" value="P:mRNA 3'-end processing"/>
    <property type="evidence" value="ECO:0007669"/>
    <property type="project" value="InterPro"/>
</dbReference>
<proteinExistence type="predicted"/>
<evidence type="ECO:0000256" key="2">
    <source>
        <dbReference type="ARBA" id="ARBA00022737"/>
    </source>
</evidence>
<keyword evidence="3" id="KW-0539">Nucleus</keyword>
<keyword evidence="2" id="KW-0677">Repeat</keyword>
<dbReference type="GO" id="GO:0005634">
    <property type="term" value="C:nucleus"/>
    <property type="evidence" value="ECO:0007669"/>
    <property type="project" value="UniProtKB-SubCell"/>
</dbReference>
<dbReference type="InParanoid" id="A0A2P6NR16"/>